<sequence>MSKWYLAWKNLMHHPSRFIFNILLIGMAVSLLVIILLINKQMSQHFEKNASDVDLILCAKGSPLQSVLCNIMHIDAPTGNISISEIKPFLNPNHPIIKRALPIAIGDSYQGYRIVGVTKGIL</sequence>
<evidence type="ECO:0000313" key="2">
    <source>
        <dbReference type="EMBL" id="MBK9716138.1"/>
    </source>
</evidence>
<reference evidence="2 3" key="1">
    <citation type="submission" date="2020-10" db="EMBL/GenBank/DDBJ databases">
        <title>Connecting structure to function with the recovery of over 1000 high-quality activated sludge metagenome-assembled genomes encoding full-length rRNA genes using long-read sequencing.</title>
        <authorList>
            <person name="Singleton C.M."/>
            <person name="Petriglieri F."/>
            <person name="Kristensen J.M."/>
            <person name="Kirkegaard R.H."/>
            <person name="Michaelsen T.Y."/>
            <person name="Andersen M.H."/>
            <person name="Karst S.M."/>
            <person name="Dueholm M.S."/>
            <person name="Nielsen P.H."/>
            <person name="Albertsen M."/>
        </authorList>
    </citation>
    <scope>NUCLEOTIDE SEQUENCE [LARGE SCALE GENOMIC DNA]</scope>
    <source>
        <strain evidence="2">Ribe_18-Q3-R11-54_BAT3C.373</strain>
    </source>
</reference>
<name>A0A9D7S6I5_9BACT</name>
<evidence type="ECO:0000256" key="1">
    <source>
        <dbReference type="SAM" id="Phobius"/>
    </source>
</evidence>
<keyword evidence="1" id="KW-1133">Transmembrane helix</keyword>
<gene>
    <name evidence="2" type="ORF">IPO85_01180</name>
</gene>
<dbReference type="EMBL" id="JADKFW010000004">
    <property type="protein sequence ID" value="MBK9716138.1"/>
    <property type="molecule type" value="Genomic_DNA"/>
</dbReference>
<dbReference type="Proteomes" id="UP000808349">
    <property type="component" value="Unassembled WGS sequence"/>
</dbReference>
<accession>A0A9D7S6I5</accession>
<keyword evidence="1" id="KW-0472">Membrane</keyword>
<proteinExistence type="predicted"/>
<comment type="caution">
    <text evidence="2">The sequence shown here is derived from an EMBL/GenBank/DDBJ whole genome shotgun (WGS) entry which is preliminary data.</text>
</comment>
<organism evidence="2 3">
    <name type="scientific">Candidatus Defluviibacterium haderslevense</name>
    <dbReference type="NCBI Taxonomy" id="2981993"/>
    <lineage>
        <taxon>Bacteria</taxon>
        <taxon>Pseudomonadati</taxon>
        <taxon>Bacteroidota</taxon>
        <taxon>Saprospiria</taxon>
        <taxon>Saprospirales</taxon>
        <taxon>Saprospiraceae</taxon>
        <taxon>Candidatus Defluviibacterium</taxon>
    </lineage>
</organism>
<dbReference type="AlphaFoldDB" id="A0A9D7S6I5"/>
<protein>
    <recommendedName>
        <fullName evidence="4">ABC transporter permease</fullName>
    </recommendedName>
</protein>
<keyword evidence="1" id="KW-0812">Transmembrane</keyword>
<feature type="transmembrane region" description="Helical" evidence="1">
    <location>
        <begin position="18"/>
        <end position="38"/>
    </location>
</feature>
<evidence type="ECO:0000313" key="3">
    <source>
        <dbReference type="Proteomes" id="UP000808349"/>
    </source>
</evidence>
<evidence type="ECO:0008006" key="4">
    <source>
        <dbReference type="Google" id="ProtNLM"/>
    </source>
</evidence>